<evidence type="ECO:0000313" key="12">
    <source>
        <dbReference type="EMBL" id="SPP65412.1"/>
    </source>
</evidence>
<sequence>MPPQRDIGLYIHVPLCRQRCHFCAFYLEIATPARIAAFLSALERELTLYHRQDVLAGRALQSIYFGGGTPTTIPSSQLASLLTRIRKIYALALDVETTVEAHPSTVTRQDLSRLAEAGFNRISLGAESMAPQDFIPIGRPGTISETEQAVENARAAGFSNINLDLMYGLPGQNLASWTATLHSLLALDPTHISCYALTIEDHTKLAQDIAKGLVPAPDEGLQIEMEEAAETVLAQAGFTRYEISNYAKSGYACRHNLLYWTDGDYLGLGPSAQSYVAGSRFGNIADLDAYTGQLQTDHLPVAERRILTHEEQQRDALIFGLRLLKGVPHTLARDDAGQRDILTHLTERGLIVNEHDRITLTPMGRRFADSVASELF</sequence>
<organism evidence="12 13">
    <name type="scientific">Nitrospira lenta</name>
    <dbReference type="NCBI Taxonomy" id="1436998"/>
    <lineage>
        <taxon>Bacteria</taxon>
        <taxon>Pseudomonadati</taxon>
        <taxon>Nitrospirota</taxon>
        <taxon>Nitrospiria</taxon>
        <taxon>Nitrospirales</taxon>
        <taxon>Nitrospiraceae</taxon>
        <taxon>Nitrospira</taxon>
    </lineage>
</organism>
<evidence type="ECO:0000256" key="2">
    <source>
        <dbReference type="ARBA" id="ARBA00006100"/>
    </source>
</evidence>
<feature type="domain" description="Radical SAM core" evidence="11">
    <location>
        <begin position="1"/>
        <end position="239"/>
    </location>
</feature>
<evidence type="ECO:0000256" key="10">
    <source>
        <dbReference type="RuleBase" id="RU364116"/>
    </source>
</evidence>
<dbReference type="GO" id="GO:0004109">
    <property type="term" value="F:coproporphyrinogen oxidase activity"/>
    <property type="evidence" value="ECO:0007669"/>
    <property type="project" value="InterPro"/>
</dbReference>
<evidence type="ECO:0000256" key="6">
    <source>
        <dbReference type="ARBA" id="ARBA00022723"/>
    </source>
</evidence>
<evidence type="ECO:0000256" key="8">
    <source>
        <dbReference type="ARBA" id="ARBA00023014"/>
    </source>
</evidence>
<dbReference type="Pfam" id="PF04055">
    <property type="entry name" value="Radical_SAM"/>
    <property type="match status" value="1"/>
</dbReference>
<dbReference type="InterPro" id="IPR058240">
    <property type="entry name" value="rSAM_sf"/>
</dbReference>
<dbReference type="InterPro" id="IPR007197">
    <property type="entry name" value="rSAM"/>
</dbReference>
<keyword evidence="6 10" id="KW-0479">Metal-binding</keyword>
<evidence type="ECO:0000256" key="9">
    <source>
        <dbReference type="ARBA" id="ARBA00023186"/>
    </source>
</evidence>
<evidence type="ECO:0000313" key="13">
    <source>
        <dbReference type="Proteomes" id="UP000248168"/>
    </source>
</evidence>
<dbReference type="EMBL" id="OUNR01000016">
    <property type="protein sequence ID" value="SPP65412.1"/>
    <property type="molecule type" value="Genomic_DNA"/>
</dbReference>
<dbReference type="GO" id="GO:0051539">
    <property type="term" value="F:4 iron, 4 sulfur cluster binding"/>
    <property type="evidence" value="ECO:0007669"/>
    <property type="project" value="UniProtKB-UniRule"/>
</dbReference>
<name>A0A330L6B9_9BACT</name>
<keyword evidence="5 10" id="KW-0949">S-adenosyl-L-methionine</keyword>
<dbReference type="GO" id="GO:0006779">
    <property type="term" value="P:porphyrin-containing compound biosynthetic process"/>
    <property type="evidence" value="ECO:0007669"/>
    <property type="project" value="InterPro"/>
</dbReference>
<protein>
    <recommendedName>
        <fullName evidence="3 10">Heme chaperone HemW</fullName>
    </recommendedName>
</protein>
<dbReference type="NCBIfam" id="TIGR00539">
    <property type="entry name" value="hemN_rel"/>
    <property type="match status" value="1"/>
</dbReference>
<dbReference type="RefSeq" id="WP_121989701.1">
    <property type="nucleotide sequence ID" value="NZ_OUNR01000016.1"/>
</dbReference>
<gene>
    <name evidence="12" type="ORF">NITLEN_30326</name>
</gene>
<proteinExistence type="inferred from homology"/>
<keyword evidence="8 10" id="KW-0411">Iron-sulfur</keyword>
<comment type="function">
    <text evidence="10">Probably acts as a heme chaperone, transferring heme to an unknown acceptor. Binds one molecule of heme per monomer, possibly covalently. Binds 1 [4Fe-4S] cluster. The cluster is coordinated with 3 cysteines and an exchangeable S-adenosyl-L-methionine.</text>
</comment>
<dbReference type="InParanoid" id="A0A330L6B9"/>
<keyword evidence="10" id="KW-0004">4Fe-4S</keyword>
<evidence type="ECO:0000256" key="4">
    <source>
        <dbReference type="ARBA" id="ARBA00022617"/>
    </source>
</evidence>
<dbReference type="InterPro" id="IPR004559">
    <property type="entry name" value="HemW-like"/>
</dbReference>
<dbReference type="Proteomes" id="UP000248168">
    <property type="component" value="Unassembled WGS sequence"/>
</dbReference>
<evidence type="ECO:0000256" key="7">
    <source>
        <dbReference type="ARBA" id="ARBA00023004"/>
    </source>
</evidence>
<dbReference type="GO" id="GO:0005737">
    <property type="term" value="C:cytoplasm"/>
    <property type="evidence" value="ECO:0007669"/>
    <property type="project" value="UniProtKB-SubCell"/>
</dbReference>
<dbReference type="PANTHER" id="PTHR13932">
    <property type="entry name" value="COPROPORPHYRINIGEN III OXIDASE"/>
    <property type="match status" value="1"/>
</dbReference>
<comment type="subcellular location">
    <subcellularLocation>
        <location evidence="10">Cytoplasm</location>
    </subcellularLocation>
</comment>
<dbReference type="PANTHER" id="PTHR13932:SF5">
    <property type="entry name" value="RADICAL S-ADENOSYL METHIONINE DOMAIN-CONTAINING PROTEIN 1, MITOCHONDRIAL"/>
    <property type="match status" value="1"/>
</dbReference>
<dbReference type="InterPro" id="IPR006638">
    <property type="entry name" value="Elp3/MiaA/NifB-like_rSAM"/>
</dbReference>
<reference evidence="13" key="1">
    <citation type="submission" date="2018-04" db="EMBL/GenBank/DDBJ databases">
        <authorList>
            <person name="Lucker S."/>
            <person name="Sakoula D."/>
        </authorList>
    </citation>
    <scope>NUCLEOTIDE SEQUENCE [LARGE SCALE GENOMIC DNA]</scope>
</reference>
<dbReference type="PROSITE" id="PS51918">
    <property type="entry name" value="RADICAL_SAM"/>
    <property type="match status" value="1"/>
</dbReference>
<dbReference type="FunCoup" id="A0A330L6B9">
    <property type="interactions" value="526"/>
</dbReference>
<comment type="similarity">
    <text evidence="2">Belongs to the anaerobic coproporphyrinogen-III oxidase family. HemW subfamily.</text>
</comment>
<dbReference type="SFLD" id="SFLDS00029">
    <property type="entry name" value="Radical_SAM"/>
    <property type="match status" value="2"/>
</dbReference>
<dbReference type="SFLD" id="SFLDG01082">
    <property type="entry name" value="B12-binding_domain_containing"/>
    <property type="match status" value="1"/>
</dbReference>
<keyword evidence="10" id="KW-0963">Cytoplasm</keyword>
<dbReference type="SMART" id="SM00729">
    <property type="entry name" value="Elp3"/>
    <property type="match status" value="1"/>
</dbReference>
<dbReference type="SFLD" id="SFLDF00562">
    <property type="entry name" value="HemN-like__clustered_with_heat"/>
    <property type="match status" value="1"/>
</dbReference>
<comment type="cofactor">
    <cofactor evidence="1">
        <name>[4Fe-4S] cluster</name>
        <dbReference type="ChEBI" id="CHEBI:49883"/>
    </cofactor>
</comment>
<evidence type="ECO:0000256" key="1">
    <source>
        <dbReference type="ARBA" id="ARBA00001966"/>
    </source>
</evidence>
<accession>A0A330L6B9</accession>
<dbReference type="OrthoDB" id="9808022at2"/>
<keyword evidence="7 10" id="KW-0408">Iron</keyword>
<dbReference type="Gene3D" id="3.20.20.70">
    <property type="entry name" value="Aldolase class I"/>
    <property type="match status" value="1"/>
</dbReference>
<dbReference type="SFLD" id="SFLDF00288">
    <property type="entry name" value="HemN-like__clustered_with_nucl"/>
    <property type="match status" value="1"/>
</dbReference>
<keyword evidence="12" id="KW-0560">Oxidoreductase</keyword>
<dbReference type="GO" id="GO:0046872">
    <property type="term" value="F:metal ion binding"/>
    <property type="evidence" value="ECO:0007669"/>
    <property type="project" value="UniProtKB-UniRule"/>
</dbReference>
<dbReference type="InterPro" id="IPR034505">
    <property type="entry name" value="Coproporphyrinogen-III_oxidase"/>
</dbReference>
<dbReference type="SUPFAM" id="SSF102114">
    <property type="entry name" value="Radical SAM enzymes"/>
    <property type="match status" value="1"/>
</dbReference>
<dbReference type="AlphaFoldDB" id="A0A330L6B9"/>
<evidence type="ECO:0000256" key="5">
    <source>
        <dbReference type="ARBA" id="ARBA00022691"/>
    </source>
</evidence>
<keyword evidence="9 10" id="KW-0143">Chaperone</keyword>
<dbReference type="InterPro" id="IPR013785">
    <property type="entry name" value="Aldolase_TIM"/>
</dbReference>
<dbReference type="SFLD" id="SFLDG01065">
    <property type="entry name" value="anaerobic_coproporphyrinogen-I"/>
    <property type="match status" value="2"/>
</dbReference>
<dbReference type="CDD" id="cd01335">
    <property type="entry name" value="Radical_SAM"/>
    <property type="match status" value="1"/>
</dbReference>
<evidence type="ECO:0000256" key="3">
    <source>
        <dbReference type="ARBA" id="ARBA00017228"/>
    </source>
</evidence>
<evidence type="ECO:0000259" key="11">
    <source>
        <dbReference type="PROSITE" id="PS51918"/>
    </source>
</evidence>
<keyword evidence="4 10" id="KW-0349">Heme</keyword>
<keyword evidence="13" id="KW-1185">Reference proteome</keyword>